<feature type="transmembrane region" description="Helical" evidence="8">
    <location>
        <begin position="53"/>
        <end position="75"/>
    </location>
</feature>
<dbReference type="GO" id="GO:0042907">
    <property type="term" value="F:xanthine transmembrane transporter activity"/>
    <property type="evidence" value="ECO:0007669"/>
    <property type="project" value="TreeGrafter"/>
</dbReference>
<keyword evidence="7 8" id="KW-0472">Membrane</keyword>
<protein>
    <submittedName>
        <fullName evidence="9">Transporter</fullName>
    </submittedName>
</protein>
<gene>
    <name evidence="9" type="ORF">EIMP300_27080</name>
</gene>
<feature type="transmembrane region" description="Helical" evidence="8">
    <location>
        <begin position="29"/>
        <end position="47"/>
    </location>
</feature>
<dbReference type="NCBIfam" id="TIGR00801">
    <property type="entry name" value="ncs2"/>
    <property type="match status" value="1"/>
</dbReference>
<proteinExistence type="inferred from homology"/>
<evidence type="ECO:0000256" key="3">
    <source>
        <dbReference type="ARBA" id="ARBA00022448"/>
    </source>
</evidence>
<evidence type="ECO:0000313" key="9">
    <source>
        <dbReference type="EMBL" id="BBU81308.1"/>
    </source>
</evidence>
<keyword evidence="4" id="KW-1003">Cell membrane</keyword>
<dbReference type="GO" id="GO:0005886">
    <property type="term" value="C:plasma membrane"/>
    <property type="evidence" value="ECO:0007669"/>
    <property type="project" value="UniProtKB-SubCell"/>
</dbReference>
<evidence type="ECO:0000256" key="7">
    <source>
        <dbReference type="ARBA" id="ARBA00023136"/>
    </source>
</evidence>
<dbReference type="InterPro" id="IPR006043">
    <property type="entry name" value="NCS2"/>
</dbReference>
<evidence type="ECO:0000256" key="8">
    <source>
        <dbReference type="SAM" id="Phobius"/>
    </source>
</evidence>
<evidence type="ECO:0000256" key="4">
    <source>
        <dbReference type="ARBA" id="ARBA00022475"/>
    </source>
</evidence>
<dbReference type="EMBL" id="AP022360">
    <property type="protein sequence ID" value="BBU81308.1"/>
    <property type="molecule type" value="Genomic_DNA"/>
</dbReference>
<dbReference type="PANTHER" id="PTHR42810:SF4">
    <property type="entry name" value="URIC ACID TRANSPORTER UACT"/>
    <property type="match status" value="1"/>
</dbReference>
<dbReference type="PANTHER" id="PTHR42810">
    <property type="entry name" value="PURINE PERMEASE C1399.01C-RELATED"/>
    <property type="match status" value="1"/>
</dbReference>
<feature type="transmembrane region" description="Helical" evidence="8">
    <location>
        <begin position="331"/>
        <end position="351"/>
    </location>
</feature>
<accession>A0A8S0FMU5</accession>
<evidence type="ECO:0000256" key="2">
    <source>
        <dbReference type="ARBA" id="ARBA00008821"/>
    </source>
</evidence>
<keyword evidence="3" id="KW-0813">Transport</keyword>
<dbReference type="Proteomes" id="UP000467488">
    <property type="component" value="Chromosome"/>
</dbReference>
<feature type="transmembrane region" description="Helical" evidence="8">
    <location>
        <begin position="142"/>
        <end position="162"/>
    </location>
</feature>
<dbReference type="InterPro" id="IPR017588">
    <property type="entry name" value="UacT-like"/>
</dbReference>
<feature type="transmembrane region" description="Helical" evidence="8">
    <location>
        <begin position="357"/>
        <end position="379"/>
    </location>
</feature>
<keyword evidence="6 8" id="KW-1133">Transmembrane helix</keyword>
<evidence type="ECO:0000313" key="10">
    <source>
        <dbReference type="Proteomes" id="UP000467488"/>
    </source>
</evidence>
<dbReference type="AlphaFoldDB" id="A0A8S0FMU5"/>
<comment type="similarity">
    <text evidence="2">Belongs to the nucleobase:cation symporter-2 (NCS2) (TC 2.A.40) family.</text>
</comment>
<reference evidence="9 10" key="1">
    <citation type="submission" date="2020-01" db="EMBL/GenBank/DDBJ databases">
        <title>Dynamics of blaIMP-6 dissemination in carbapenem resistant Enterobacteriacea isolated from regional surveillance in Osaka, Japan.</title>
        <authorList>
            <person name="Abe R."/>
            <person name="Akeda Y."/>
            <person name="Sugawara Y."/>
            <person name="Yamamoto N."/>
            <person name="Tomono K."/>
            <person name="Takeuchi D."/>
            <person name="Kawahara R."/>
            <person name="Hamada S."/>
        </authorList>
    </citation>
    <scope>NUCLEOTIDE SEQUENCE [LARGE SCALE GENOMIC DNA]</scope>
    <source>
        <strain evidence="9 10">E300</strain>
    </source>
</reference>
<dbReference type="NCBIfam" id="NF037981">
    <property type="entry name" value="NCS2_1"/>
    <property type="match status" value="1"/>
</dbReference>
<evidence type="ECO:0000256" key="6">
    <source>
        <dbReference type="ARBA" id="ARBA00022989"/>
    </source>
</evidence>
<dbReference type="InterPro" id="IPR006042">
    <property type="entry name" value="Xan_ur_permease"/>
</dbReference>
<feature type="transmembrane region" description="Helical" evidence="8">
    <location>
        <begin position="270"/>
        <end position="292"/>
    </location>
</feature>
<dbReference type="Pfam" id="PF00860">
    <property type="entry name" value="Xan_ur_permease"/>
    <property type="match status" value="1"/>
</dbReference>
<keyword evidence="5 8" id="KW-0812">Transmembrane</keyword>
<sequence length="436" mass="47160">MLISSDLFCCGIVTLLQCIGIGRFMGIRLPVIMSVTFAAVITPMIAIGMNPDIGLLGIFGATIAAGFITTLLAPLIGRLMPLFPPLVTGVVITSIGLSIIQVGIDWAAGGKGNPQYGNPVYLGISFAVLIFILLITRYAKGFMSNVAVLLGIVFGFLLSWMMNEVNLSGLHDASWFAIVTPMSFGMPIFDPVSILTMTAVLIIVFIEYAMGMFLALGEIVGRKLSSQDIIRGLRVDGVGTMIGGTFNSFPHTSFSQNVGLVSVTRVHSRWVCISSGIILILFGMVPKMAVLVASIPQFVLGGAGLVMFGMVLATGIRILSRCNYTTNRYNLYIVAISLGVGMTPTLSHDFFSKLPAVLQPLLHSGIMLATLSAVTCLLNHNIEVGLRNRNVLNVFFNGYQHHADLVKESVSDKDLKVRTVRMWLLMRKLKKNEHGE</sequence>
<dbReference type="PROSITE" id="PS01116">
    <property type="entry name" value="XANTH_URACIL_PERMASE"/>
    <property type="match status" value="1"/>
</dbReference>
<organism evidence="9 10">
    <name type="scientific">Escherichia coli</name>
    <dbReference type="NCBI Taxonomy" id="562"/>
    <lineage>
        <taxon>Bacteria</taxon>
        <taxon>Pseudomonadati</taxon>
        <taxon>Pseudomonadota</taxon>
        <taxon>Gammaproteobacteria</taxon>
        <taxon>Enterobacterales</taxon>
        <taxon>Enterobacteriaceae</taxon>
        <taxon>Escherichia</taxon>
    </lineage>
</organism>
<dbReference type="NCBIfam" id="TIGR03173">
    <property type="entry name" value="pbuX"/>
    <property type="match status" value="1"/>
</dbReference>
<feature type="transmembrane region" description="Helical" evidence="8">
    <location>
        <begin position="82"/>
        <end position="104"/>
    </location>
</feature>
<feature type="transmembrane region" description="Helical" evidence="8">
    <location>
        <begin position="298"/>
        <end position="319"/>
    </location>
</feature>
<feature type="transmembrane region" description="Helical" evidence="8">
    <location>
        <begin position="116"/>
        <end position="135"/>
    </location>
</feature>
<evidence type="ECO:0000256" key="5">
    <source>
        <dbReference type="ARBA" id="ARBA00022692"/>
    </source>
</evidence>
<feature type="transmembrane region" description="Helical" evidence="8">
    <location>
        <begin position="192"/>
        <end position="216"/>
    </location>
</feature>
<evidence type="ECO:0000256" key="1">
    <source>
        <dbReference type="ARBA" id="ARBA00004651"/>
    </source>
</evidence>
<name>A0A8S0FMU5_ECOLX</name>
<comment type="subcellular location">
    <subcellularLocation>
        <location evidence="1">Cell membrane</location>
        <topology evidence="1">Multi-pass membrane protein</topology>
    </subcellularLocation>
</comment>